<proteinExistence type="predicted"/>
<sequence>MFRRTATTLAITLAGAALALGVSSTTATAAPAAAQSSATTAAAANAFRIVGYGATKAECEAKGRAGEGLWGKVWWCAPYGSVWAL</sequence>
<evidence type="ECO:0000256" key="1">
    <source>
        <dbReference type="SAM" id="SignalP"/>
    </source>
</evidence>
<dbReference type="EMBL" id="CM000914">
    <property type="protein sequence ID" value="EFG04044.2"/>
    <property type="molecule type" value="Genomic_DNA"/>
</dbReference>
<keyword evidence="1" id="KW-0732">Signal</keyword>
<accession>D5SJF1</accession>
<protein>
    <recommendedName>
        <fullName evidence="4">Secreted protein</fullName>
    </recommendedName>
</protein>
<evidence type="ECO:0000313" key="2">
    <source>
        <dbReference type="EMBL" id="EFG04044.2"/>
    </source>
</evidence>
<organism evidence="2 3">
    <name type="scientific">Streptomyces clavuligerus</name>
    <dbReference type="NCBI Taxonomy" id="1901"/>
    <lineage>
        <taxon>Bacteria</taxon>
        <taxon>Bacillati</taxon>
        <taxon>Actinomycetota</taxon>
        <taxon>Actinomycetes</taxon>
        <taxon>Kitasatosporales</taxon>
        <taxon>Streptomycetaceae</taxon>
        <taxon>Streptomyces</taxon>
    </lineage>
</organism>
<evidence type="ECO:0008006" key="4">
    <source>
        <dbReference type="Google" id="ProtNLM"/>
    </source>
</evidence>
<geneLocation type="plasmid" evidence="2 3">
    <name>pSCL4</name>
</geneLocation>
<keyword evidence="2" id="KW-0614">Plasmid</keyword>
<reference evidence="2 3" key="1">
    <citation type="journal article" date="2010" name="Genome Biol. Evol.">
        <title>The sequence of a 1.8-mb bacterial linear plasmid reveals a rich evolutionary reservoir of secondary metabolic pathways.</title>
        <authorList>
            <person name="Medema M.H."/>
            <person name="Trefzer A."/>
            <person name="Kovalchuk A."/>
            <person name="van den Berg M."/>
            <person name="Mueller U."/>
            <person name="Heijne W."/>
            <person name="Wu L."/>
            <person name="Alam M.T."/>
            <person name="Ronning C.M."/>
            <person name="Nierman W.C."/>
            <person name="Bovenberg R.A.L."/>
            <person name="Breitling R."/>
            <person name="Takano E."/>
        </authorList>
    </citation>
    <scope>NUCLEOTIDE SEQUENCE [LARGE SCALE GENOMIC DNA]</scope>
    <source>
        <strain evidence="3">ATCC 27064 / DSM 738 / JCM 4710 / NBRC 13307 / NCIMB 12785 / NRRL 3585 / VKM Ac-602</strain>
        <plasmid evidence="2">pSCL4</plasmid>
    </source>
</reference>
<name>D5SJF1_STRCL</name>
<feature type="signal peptide" evidence="1">
    <location>
        <begin position="1"/>
        <end position="29"/>
    </location>
</feature>
<dbReference type="AlphaFoldDB" id="D5SJF1"/>
<keyword evidence="3" id="KW-1185">Reference proteome</keyword>
<dbReference type="RefSeq" id="WP_003963162.1">
    <property type="nucleotide sequence ID" value="NZ_CM000914.1"/>
</dbReference>
<feature type="chain" id="PRO_5003076429" description="Secreted protein" evidence="1">
    <location>
        <begin position="30"/>
        <end position="85"/>
    </location>
</feature>
<dbReference type="OrthoDB" id="4295849at2"/>
<evidence type="ECO:0000313" key="3">
    <source>
        <dbReference type="Proteomes" id="UP000002357"/>
    </source>
</evidence>
<dbReference type="Proteomes" id="UP000002357">
    <property type="component" value="Plasmid pSCL4"/>
</dbReference>
<gene>
    <name evidence="2" type="ORF">SCLAV_p0555</name>
</gene>
<dbReference type="GeneID" id="93733693"/>